<dbReference type="AlphaFoldDB" id="A0A150G747"/>
<gene>
    <name evidence="3" type="ORF">GPECTOR_53g86</name>
</gene>
<dbReference type="PANTHER" id="PTHR20870">
    <property type="entry name" value="BARDET-BIEDL SYNDROME 1 PROTEIN"/>
    <property type="match status" value="1"/>
</dbReference>
<organism evidence="3 4">
    <name type="scientific">Gonium pectorale</name>
    <name type="common">Green alga</name>
    <dbReference type="NCBI Taxonomy" id="33097"/>
    <lineage>
        <taxon>Eukaryota</taxon>
        <taxon>Viridiplantae</taxon>
        <taxon>Chlorophyta</taxon>
        <taxon>core chlorophytes</taxon>
        <taxon>Chlorophyceae</taxon>
        <taxon>CS clade</taxon>
        <taxon>Chlamydomonadales</taxon>
        <taxon>Volvocaceae</taxon>
        <taxon>Gonium</taxon>
    </lineage>
</organism>
<dbReference type="InterPro" id="IPR032728">
    <property type="entry name" value="BBS1_N"/>
</dbReference>
<reference evidence="4" key="1">
    <citation type="journal article" date="2016" name="Nat. Commun.">
        <title>The Gonium pectorale genome demonstrates co-option of cell cycle regulation during the evolution of multicellularity.</title>
        <authorList>
            <person name="Hanschen E.R."/>
            <person name="Marriage T.N."/>
            <person name="Ferris P.J."/>
            <person name="Hamaji T."/>
            <person name="Toyoda A."/>
            <person name="Fujiyama A."/>
            <person name="Neme R."/>
            <person name="Noguchi H."/>
            <person name="Minakuchi Y."/>
            <person name="Suzuki M."/>
            <person name="Kawai-Toyooka H."/>
            <person name="Smith D.R."/>
            <person name="Sparks H."/>
            <person name="Anderson J."/>
            <person name="Bakaric R."/>
            <person name="Luria V."/>
            <person name="Karger A."/>
            <person name="Kirschner M.W."/>
            <person name="Durand P.M."/>
            <person name="Michod R.E."/>
            <person name="Nozaki H."/>
            <person name="Olson B.J."/>
        </authorList>
    </citation>
    <scope>NUCLEOTIDE SEQUENCE [LARGE SCALE GENOMIC DNA]</scope>
    <source>
        <strain evidence="4">NIES-2863</strain>
    </source>
</reference>
<keyword evidence="4" id="KW-1185">Reference proteome</keyword>
<dbReference type="GO" id="GO:0005119">
    <property type="term" value="F:smoothened binding"/>
    <property type="evidence" value="ECO:0007669"/>
    <property type="project" value="TreeGrafter"/>
</dbReference>
<dbReference type="GO" id="GO:0061512">
    <property type="term" value="P:protein localization to cilium"/>
    <property type="evidence" value="ECO:0007669"/>
    <property type="project" value="TreeGrafter"/>
</dbReference>
<dbReference type="GO" id="GO:0005113">
    <property type="term" value="F:patched binding"/>
    <property type="evidence" value="ECO:0007669"/>
    <property type="project" value="TreeGrafter"/>
</dbReference>
<dbReference type="SUPFAM" id="SSF50998">
    <property type="entry name" value="Quinoprotein alcohol dehydrogenase-like"/>
    <property type="match status" value="1"/>
</dbReference>
<proteinExistence type="predicted"/>
<dbReference type="GO" id="GO:1905515">
    <property type="term" value="P:non-motile cilium assembly"/>
    <property type="evidence" value="ECO:0007669"/>
    <property type="project" value="InterPro"/>
</dbReference>
<dbReference type="Pfam" id="PF14779">
    <property type="entry name" value="BBS1"/>
    <property type="match status" value="1"/>
</dbReference>
<feature type="domain" description="Bardet-Biedl syndrome 1 N-terminal" evidence="1">
    <location>
        <begin position="8"/>
        <end position="215"/>
    </location>
</feature>
<dbReference type="InterPro" id="IPR056419">
    <property type="entry name" value="GAE_BBS1"/>
</dbReference>
<dbReference type="GO" id="GO:0034464">
    <property type="term" value="C:BBSome"/>
    <property type="evidence" value="ECO:0007669"/>
    <property type="project" value="InterPro"/>
</dbReference>
<evidence type="ECO:0000313" key="4">
    <source>
        <dbReference type="Proteomes" id="UP000075714"/>
    </source>
</evidence>
<dbReference type="Pfam" id="PF23304">
    <property type="entry name" value="GAE_BBS1"/>
    <property type="match status" value="1"/>
</dbReference>
<evidence type="ECO:0000313" key="3">
    <source>
        <dbReference type="EMBL" id="KXZ45593.1"/>
    </source>
</evidence>
<dbReference type="OrthoDB" id="10259809at2759"/>
<comment type="caution">
    <text evidence="3">The sequence shown here is derived from an EMBL/GenBank/DDBJ whole genome shotgun (WGS) entry which is preliminary data.</text>
</comment>
<dbReference type="InterPro" id="IPR011047">
    <property type="entry name" value="Quinoprotein_ADH-like_sf"/>
</dbReference>
<dbReference type="GO" id="GO:0005815">
    <property type="term" value="C:microtubule organizing center"/>
    <property type="evidence" value="ECO:0007669"/>
    <property type="project" value="TreeGrafter"/>
</dbReference>
<dbReference type="GO" id="GO:0005930">
    <property type="term" value="C:axoneme"/>
    <property type="evidence" value="ECO:0007669"/>
    <property type="project" value="TreeGrafter"/>
</dbReference>
<dbReference type="STRING" id="33097.A0A150G747"/>
<sequence>MGSAAAGRIWKGTQKASEHPLLDTPVAICSYISENTAPRLPALAVAAGSHVYIYRNLRPYYKFVLPAENVNTEEQEIWQKVMEGEMVMGDAVAQLTRLQDAGVVLQTRSLQLMNIGDPEAKMAFVEHWQGQPLVATTVITCMDTIKQAIDEPDAVSCLVIGTESGRVLILNPAGTAPVKNIWVGITPAMIAIQGELDVGYRITVAGRDGKLYHIRNGELQQTIIQLEAQPVGLVRLVKHVAVGCMNDVIHAYQPNGTKSWSIYLPCHILAMQRMEVTGQRMTKALLVALSNGEVRVYNEKLLVSVHTVNFPVTALWFGRYGREDNTLLTITKTGMLDIKMLPRTANLEIGALGGGPPPEQEIPLAVPKKTRLYVEQTQREREQAADMHRTFQRDLAKLRLTTARAFVKVLTDGQGAAAFTTSTNLSLSLSVAGLGPRFRLTLLLRNEGARPLLDVPVALRADPSLYALAKAQFTIPLLVPGLQYTYEVAVTAVSPEAGSDAVTVLLLAPAGSHSSAPLLQATLKMPISEPEDL</sequence>
<dbReference type="InterPro" id="IPR028784">
    <property type="entry name" value="BBS1"/>
</dbReference>
<dbReference type="Proteomes" id="UP000075714">
    <property type="component" value="Unassembled WGS sequence"/>
</dbReference>
<dbReference type="PANTHER" id="PTHR20870:SF0">
    <property type="entry name" value="BARDET-BIEDL SYNDROME 1 PROTEIN"/>
    <property type="match status" value="1"/>
</dbReference>
<feature type="domain" description="Bardet-Biedl syndrome 1 protein GAE" evidence="2">
    <location>
        <begin position="426"/>
        <end position="529"/>
    </location>
</feature>
<evidence type="ECO:0000259" key="1">
    <source>
        <dbReference type="Pfam" id="PF14779"/>
    </source>
</evidence>
<protein>
    <submittedName>
        <fullName evidence="3">BBS1 protein</fullName>
    </submittedName>
</protein>
<name>A0A150G747_GONPE</name>
<evidence type="ECO:0000259" key="2">
    <source>
        <dbReference type="Pfam" id="PF23304"/>
    </source>
</evidence>
<accession>A0A150G747</accession>
<dbReference type="EMBL" id="LSYV01000054">
    <property type="protein sequence ID" value="KXZ45593.1"/>
    <property type="molecule type" value="Genomic_DNA"/>
</dbReference>